<protein>
    <submittedName>
        <fullName evidence="4">Catalase</fullName>
    </submittedName>
</protein>
<feature type="domain" description="L-Lysine epsilon oxidase N-terminal" evidence="2">
    <location>
        <begin position="395"/>
        <end position="609"/>
    </location>
</feature>
<evidence type="ECO:0000259" key="2">
    <source>
        <dbReference type="Pfam" id="PF17990"/>
    </source>
</evidence>
<evidence type="ECO:0000259" key="3">
    <source>
        <dbReference type="Pfam" id="PF18417"/>
    </source>
</evidence>
<dbReference type="InterPro" id="IPR033798">
    <property type="entry name" value="LodA-like"/>
</dbReference>
<name>A0A5P8K2S7_9ACTN</name>
<organism evidence="4 5">
    <name type="scientific">Streptomyces phaeolivaceus</name>
    <dbReference type="NCBI Taxonomy" id="2653200"/>
    <lineage>
        <taxon>Bacteria</taxon>
        <taxon>Bacillati</taxon>
        <taxon>Actinomycetota</taxon>
        <taxon>Actinomycetes</taxon>
        <taxon>Kitasatosporales</taxon>
        <taxon>Streptomycetaceae</taxon>
        <taxon>Streptomyces</taxon>
    </lineage>
</organism>
<dbReference type="Pfam" id="PF18417">
    <property type="entry name" value="LodA_C"/>
    <property type="match status" value="1"/>
</dbReference>
<evidence type="ECO:0000256" key="1">
    <source>
        <dbReference type="SAM" id="MobiDB-lite"/>
    </source>
</evidence>
<evidence type="ECO:0000313" key="5">
    <source>
        <dbReference type="Proteomes" id="UP000327294"/>
    </source>
</evidence>
<dbReference type="KEGG" id="sphv:F9278_16590"/>
<reference evidence="4 5" key="1">
    <citation type="submission" date="2019-10" db="EMBL/GenBank/DDBJ databases">
        <title>Streptomyces sp. strain GY16 isolated from leaves of Broussonetia papyrifera.</title>
        <authorList>
            <person name="Mo P."/>
        </authorList>
    </citation>
    <scope>NUCLEOTIDE SEQUENCE [LARGE SCALE GENOMIC DNA]</scope>
    <source>
        <strain evidence="4 5">GY16</strain>
    </source>
</reference>
<feature type="region of interest" description="Disordered" evidence="1">
    <location>
        <begin position="494"/>
        <end position="526"/>
    </location>
</feature>
<dbReference type="CDD" id="cd14731">
    <property type="entry name" value="LodA_like_1"/>
    <property type="match status" value="1"/>
</dbReference>
<dbReference type="InterPro" id="IPR020835">
    <property type="entry name" value="Catalase_sf"/>
</dbReference>
<feature type="domain" description="L-lysine epsilon oxidase C-terminal" evidence="3">
    <location>
        <begin position="730"/>
        <end position="885"/>
    </location>
</feature>
<dbReference type="RefSeq" id="WP_152169041.1">
    <property type="nucleotide sequence ID" value="NZ_CP045096.1"/>
</dbReference>
<dbReference type="InterPro" id="IPR041173">
    <property type="entry name" value="LodA_C"/>
</dbReference>
<proteinExistence type="predicted"/>
<keyword evidence="5" id="KW-1185">Reference proteome</keyword>
<evidence type="ECO:0000313" key="4">
    <source>
        <dbReference type="EMBL" id="QFQ97565.1"/>
    </source>
</evidence>
<dbReference type="InterPro" id="IPR041168">
    <property type="entry name" value="LodA_N"/>
</dbReference>
<gene>
    <name evidence="4" type="ORF">F9278_16590</name>
</gene>
<feature type="region of interest" description="Disordered" evidence="1">
    <location>
        <begin position="357"/>
        <end position="384"/>
    </location>
</feature>
<dbReference type="AlphaFoldDB" id="A0A5P8K2S7"/>
<dbReference type="GO" id="GO:0020037">
    <property type="term" value="F:heme binding"/>
    <property type="evidence" value="ECO:0007669"/>
    <property type="project" value="InterPro"/>
</dbReference>
<feature type="region of interest" description="Disordered" evidence="1">
    <location>
        <begin position="1"/>
        <end position="50"/>
    </location>
</feature>
<dbReference type="EMBL" id="CP045096">
    <property type="protein sequence ID" value="QFQ97565.1"/>
    <property type="molecule type" value="Genomic_DNA"/>
</dbReference>
<sequence length="1030" mass="111737">MAVISASSSGPAEPTGPAGSSEPTGPAENDGPAGPAENDGPAEPDCASDPGAALKEMFVDRSQGGRIARGQDPVERPVFLKPHGTARGTLTVRADLPEELRVGFLELARQRPEGLTAWVRFSSDTVPSRPDLLTTVGVGVKLFGVPGAKLLAGEGDADTQDLLLQNHDVFFVDTARDMCEFTRAGVVHNDYESYLRDHPVTRRILDDMAKPEESALTATYWGVLPYSFGADRFVKYKLVPAGCAPADPAATPPEENPGHLAADLAHRLAAGEAAFDLLVQFRTDAEAMPLDRATVRWEESASAPVPVARLTLARQDVRGRGQAAYGANLAFNPWHSLAEHKPAGSIAEARATVYQASAGRRRDANGVPAAEPGPARPPSTEPPARDTRIVRAAIHPAIGVARVGDSAEEFFLAPETEDEPPLPTGSYKDATGALKRQAARFRIYGYNAAGEPVAELTADNAEIRWTAHVANKKPAWYQFQLALDIPEAARTEESRLRNPRVGGADRDGLAIDPGPRSVRGRDRSGGPELRFDTGRFLHIPVYLGELRTDDAGRLIFLGGRGVAESADGKEADTFANNDGWYDDISDGPVTAEVRVEGRALPVEPAWVVVGPPNYAPELKSVRTLYDLLRDAFVTAGALPEPEPVSFTHDILPILRRLCDLQWVNQGLATLFGHGGREHFLDPGLLAALADPGPRHTELRRQISKTMRDPDRDGTSPIPWPPVYGDAMSLPAVSARQHLALSPLQTRQLALWAAGDFVSDLVPGAAPAPRPLDRLPLAARPAALDRAALSFCIADAFHPGCEITWPLRHTTMYSAPFRIRHRSKDNPERPYGRVLTPQAALAYDGPLYAQGPGDLTRWMAVPWQTDTASCRSGYEKRHDPYLPTFWPARVPNHVLAEEDYLIAVDTTRPREERLAAFARRANWDRWLPTPYLATINAMVKDFGRLGLVERRPGATDDPLLPAEMLVESEVSFPAEPAPPFGRNLLSLHVPLAADERLRDAVLATAVSLAEEPDEELSAGFIEKVARFPGNR</sequence>
<dbReference type="Pfam" id="PF17990">
    <property type="entry name" value="LodA_N"/>
    <property type="match status" value="1"/>
</dbReference>
<dbReference type="Proteomes" id="UP000327294">
    <property type="component" value="Chromosome"/>
</dbReference>
<dbReference type="Gene3D" id="2.40.180.10">
    <property type="entry name" value="Catalase core domain"/>
    <property type="match status" value="1"/>
</dbReference>
<feature type="compositionally biased region" description="Polar residues" evidence="1">
    <location>
        <begin position="1"/>
        <end position="10"/>
    </location>
</feature>
<dbReference type="SUPFAM" id="SSF56634">
    <property type="entry name" value="Heme-dependent catalase-like"/>
    <property type="match status" value="1"/>
</dbReference>
<accession>A0A5P8K2S7</accession>